<sequence>MEIVGVRGGKFIVEYTTQITNKSGRRVQKTQIKTWTEGQILMRSYDSERGRQQRQKSSLSSRYRVLGHSTRAEDFTYGDDDSTTEEEGGKTGKESLQKATVCSQLDDYFPEVASIMKKNNRERQGKVKRSALLMRNTRTPITDDYCTGPPSAGTLPISESHCSKDAPGRSDPENYDVDLLRMVLQGEYRDRRLNQIFSFATLLLSLLGTSSRAGLGSTTVSDGDEEEVKGTAITDESTSIQTNESTPSQTDESTPIQTNESTPNRMNESTPIQTDESTPIQTNEKTGSQTNEANTTAPHTPTTGFPQRLCECPRPDIVSPLASSFSSHQRIVFSQFLPTVTAEEGDWDGSQREIWADEGVESTKTSPVVYASARKNFTQGGEQRRSKALGGLRGFFGRLTSRLERVGFQIKG</sequence>
<name>A0A0G4G9F9_9ALVE</name>
<dbReference type="EMBL" id="CDMZ01001004">
    <property type="protein sequence ID" value="CEM25471.1"/>
    <property type="molecule type" value="Genomic_DNA"/>
</dbReference>
<feature type="compositionally biased region" description="Acidic residues" evidence="1">
    <location>
        <begin position="76"/>
        <end position="86"/>
    </location>
</feature>
<organism evidence="2">
    <name type="scientific">Chromera velia CCMP2878</name>
    <dbReference type="NCBI Taxonomy" id="1169474"/>
    <lineage>
        <taxon>Eukaryota</taxon>
        <taxon>Sar</taxon>
        <taxon>Alveolata</taxon>
        <taxon>Colpodellida</taxon>
        <taxon>Chromeraceae</taxon>
        <taxon>Chromera</taxon>
    </lineage>
</organism>
<reference evidence="2" key="1">
    <citation type="submission" date="2014-11" db="EMBL/GenBank/DDBJ databases">
        <authorList>
            <person name="Otto D Thomas"/>
            <person name="Naeem Raeece"/>
        </authorList>
    </citation>
    <scope>NUCLEOTIDE SEQUENCE</scope>
</reference>
<feature type="compositionally biased region" description="Basic and acidic residues" evidence="1">
    <location>
        <begin position="87"/>
        <end position="96"/>
    </location>
</feature>
<feature type="compositionally biased region" description="Low complexity" evidence="1">
    <location>
        <begin position="55"/>
        <end position="64"/>
    </location>
</feature>
<feature type="region of interest" description="Disordered" evidence="1">
    <location>
        <begin position="73"/>
        <end position="96"/>
    </location>
</feature>
<gene>
    <name evidence="2" type="ORF">Cvel_4383</name>
</gene>
<feature type="compositionally biased region" description="Polar residues" evidence="1">
    <location>
        <begin position="234"/>
        <end position="305"/>
    </location>
</feature>
<evidence type="ECO:0000313" key="2">
    <source>
        <dbReference type="EMBL" id="CEM25471.1"/>
    </source>
</evidence>
<protein>
    <submittedName>
        <fullName evidence="2">Uncharacterized protein</fullName>
    </submittedName>
</protein>
<dbReference type="AlphaFoldDB" id="A0A0G4G9F9"/>
<feature type="compositionally biased region" description="Basic and acidic residues" evidence="1">
    <location>
        <begin position="161"/>
        <end position="172"/>
    </location>
</feature>
<feature type="region of interest" description="Disordered" evidence="1">
    <location>
        <begin position="142"/>
        <end position="174"/>
    </location>
</feature>
<accession>A0A0G4G9F9</accession>
<feature type="region of interest" description="Disordered" evidence="1">
    <location>
        <begin position="46"/>
        <end position="65"/>
    </location>
</feature>
<proteinExistence type="predicted"/>
<dbReference type="VEuPathDB" id="CryptoDB:Cvel_4383"/>
<feature type="region of interest" description="Disordered" evidence="1">
    <location>
        <begin position="212"/>
        <end position="308"/>
    </location>
</feature>
<evidence type="ECO:0000256" key="1">
    <source>
        <dbReference type="SAM" id="MobiDB-lite"/>
    </source>
</evidence>